<dbReference type="STRING" id="218672.SAMN04489759_104292"/>
<dbReference type="AlphaFoldDB" id="A0A1G7R728"/>
<dbReference type="RefSeq" id="WP_093741772.1">
    <property type="nucleotide sequence ID" value="NZ_FNBP01000004.1"/>
</dbReference>
<reference evidence="2" key="1">
    <citation type="submission" date="2016-10" db="EMBL/GenBank/DDBJ databases">
        <authorList>
            <person name="Varghese N."/>
            <person name="Submissions S."/>
        </authorList>
    </citation>
    <scope>NUCLEOTIDE SEQUENCE [LARGE SCALE GENOMIC DNA]</scope>
    <source>
        <strain evidence="2">DSM 16477</strain>
    </source>
</reference>
<dbReference type="OrthoDB" id="2086116at2"/>
<dbReference type="EMBL" id="FNBP01000004">
    <property type="protein sequence ID" value="SDG06517.1"/>
    <property type="molecule type" value="Genomic_DNA"/>
</dbReference>
<protein>
    <submittedName>
        <fullName evidence="1">Uncharacterized protein</fullName>
    </submittedName>
</protein>
<sequence length="69" mass="7604">MTSKYTFEQHGFEEIEASEGMTNAAAYTKECSGGRSDCCTRTCSADATFVASDEDWAKFLDVRGGQIQY</sequence>
<organism evidence="1 2">
    <name type="scientific">Sulfitobacter delicatus</name>
    <dbReference type="NCBI Taxonomy" id="218672"/>
    <lineage>
        <taxon>Bacteria</taxon>
        <taxon>Pseudomonadati</taxon>
        <taxon>Pseudomonadota</taxon>
        <taxon>Alphaproteobacteria</taxon>
        <taxon>Rhodobacterales</taxon>
        <taxon>Roseobacteraceae</taxon>
        <taxon>Sulfitobacter</taxon>
    </lineage>
</organism>
<dbReference type="Proteomes" id="UP000199399">
    <property type="component" value="Unassembled WGS sequence"/>
</dbReference>
<evidence type="ECO:0000313" key="1">
    <source>
        <dbReference type="EMBL" id="SDG06517.1"/>
    </source>
</evidence>
<name>A0A1G7R728_9RHOB</name>
<evidence type="ECO:0000313" key="2">
    <source>
        <dbReference type="Proteomes" id="UP000199399"/>
    </source>
</evidence>
<accession>A0A1G7R728</accession>
<keyword evidence="2" id="KW-1185">Reference proteome</keyword>
<gene>
    <name evidence="1" type="ORF">SAMN04489759_104292</name>
</gene>
<proteinExistence type="predicted"/>